<dbReference type="Proteomes" id="UP000327157">
    <property type="component" value="Chromosome 14"/>
</dbReference>
<keyword evidence="6" id="KW-1185">Reference proteome</keyword>
<evidence type="ECO:0000313" key="6">
    <source>
        <dbReference type="Proteomes" id="UP000327157"/>
    </source>
</evidence>
<gene>
    <name evidence="5" type="ORF">D8674_011384</name>
</gene>
<dbReference type="GO" id="GO:0000166">
    <property type="term" value="F:nucleotide binding"/>
    <property type="evidence" value="ECO:0007669"/>
    <property type="project" value="UniProtKB-KW"/>
</dbReference>
<dbReference type="GO" id="GO:0006952">
    <property type="term" value="P:defense response"/>
    <property type="evidence" value="ECO:0007669"/>
    <property type="project" value="UniProtKB-KW"/>
</dbReference>
<comment type="caution">
    <text evidence="5">The sequence shown here is derived from an EMBL/GenBank/DDBJ whole genome shotgun (WGS) entry which is preliminary data.</text>
</comment>
<reference evidence="5 6" key="3">
    <citation type="submission" date="2019-11" db="EMBL/GenBank/DDBJ databases">
        <title>A de novo genome assembly of a pear dwarfing rootstock.</title>
        <authorList>
            <person name="Wang F."/>
            <person name="Wang J."/>
            <person name="Li S."/>
            <person name="Zhang Y."/>
            <person name="Fang M."/>
            <person name="Ma L."/>
            <person name="Zhao Y."/>
            <person name="Jiang S."/>
        </authorList>
    </citation>
    <scope>NUCLEOTIDE SEQUENCE [LARGE SCALE GENOMIC DNA]</scope>
    <source>
        <strain evidence="5">S2</strain>
        <tissue evidence="5">Leaf</tissue>
    </source>
</reference>
<evidence type="ECO:0000256" key="1">
    <source>
        <dbReference type="ARBA" id="ARBA00022737"/>
    </source>
</evidence>
<dbReference type="Gene3D" id="1.20.5.4130">
    <property type="match status" value="1"/>
</dbReference>
<dbReference type="Pfam" id="PF18052">
    <property type="entry name" value="Rx_N"/>
    <property type="match status" value="1"/>
</dbReference>
<keyword evidence="2" id="KW-0547">Nucleotide-binding</keyword>
<name>A0A5N5FYP2_9ROSA</name>
<keyword evidence="1" id="KW-0677">Repeat</keyword>
<proteinExistence type="predicted"/>
<feature type="domain" description="Disease resistance N-terminal" evidence="4">
    <location>
        <begin position="10"/>
        <end position="70"/>
    </location>
</feature>
<keyword evidence="3" id="KW-0611">Plant defense</keyword>
<sequence length="88" mass="10034">MVDLAFPLASRLIERLSSIASEEICLAWGVKADLQKLGRTMSIIKDVLLDAEEKKARNTGLRSWLQQLKSTWWLVNSWARVIVGCKYN</sequence>
<evidence type="ECO:0000313" key="5">
    <source>
        <dbReference type="EMBL" id="KAB2608216.1"/>
    </source>
</evidence>
<reference evidence="6" key="2">
    <citation type="submission" date="2019-10" db="EMBL/GenBank/DDBJ databases">
        <title>A de novo genome assembly of a pear dwarfing rootstock.</title>
        <authorList>
            <person name="Wang F."/>
            <person name="Wang J."/>
            <person name="Li S."/>
            <person name="Zhang Y."/>
            <person name="Fang M."/>
            <person name="Ma L."/>
            <person name="Zhao Y."/>
            <person name="Jiang S."/>
        </authorList>
    </citation>
    <scope>NUCLEOTIDE SEQUENCE [LARGE SCALE GENOMIC DNA]</scope>
</reference>
<reference evidence="5 6" key="1">
    <citation type="submission" date="2019-09" db="EMBL/GenBank/DDBJ databases">
        <authorList>
            <person name="Ou C."/>
        </authorList>
    </citation>
    <scope>NUCLEOTIDE SEQUENCE [LARGE SCALE GENOMIC DNA]</scope>
    <source>
        <strain evidence="5">S2</strain>
        <tissue evidence="5">Leaf</tissue>
    </source>
</reference>
<organism evidence="5 6">
    <name type="scientific">Pyrus ussuriensis x Pyrus communis</name>
    <dbReference type="NCBI Taxonomy" id="2448454"/>
    <lineage>
        <taxon>Eukaryota</taxon>
        <taxon>Viridiplantae</taxon>
        <taxon>Streptophyta</taxon>
        <taxon>Embryophyta</taxon>
        <taxon>Tracheophyta</taxon>
        <taxon>Spermatophyta</taxon>
        <taxon>Magnoliopsida</taxon>
        <taxon>eudicotyledons</taxon>
        <taxon>Gunneridae</taxon>
        <taxon>Pentapetalae</taxon>
        <taxon>rosids</taxon>
        <taxon>fabids</taxon>
        <taxon>Rosales</taxon>
        <taxon>Rosaceae</taxon>
        <taxon>Amygdaloideae</taxon>
        <taxon>Maleae</taxon>
        <taxon>Pyrus</taxon>
    </lineage>
</organism>
<evidence type="ECO:0000259" key="4">
    <source>
        <dbReference type="Pfam" id="PF18052"/>
    </source>
</evidence>
<dbReference type="InterPro" id="IPR041118">
    <property type="entry name" value="Rx_N"/>
</dbReference>
<dbReference type="EMBL" id="SMOL01000553">
    <property type="protein sequence ID" value="KAB2608216.1"/>
    <property type="molecule type" value="Genomic_DNA"/>
</dbReference>
<dbReference type="OrthoDB" id="2018467at2759"/>
<evidence type="ECO:0000256" key="3">
    <source>
        <dbReference type="ARBA" id="ARBA00022821"/>
    </source>
</evidence>
<accession>A0A5N5FYP2</accession>
<dbReference type="AlphaFoldDB" id="A0A5N5FYP2"/>
<protein>
    <submittedName>
        <fullName evidence="5">Disease resistance protein RGA2-like</fullName>
    </submittedName>
</protein>
<evidence type="ECO:0000256" key="2">
    <source>
        <dbReference type="ARBA" id="ARBA00022741"/>
    </source>
</evidence>